<comment type="similarity">
    <text evidence="5">Belongs to the TonB-dependent receptor family.</text>
</comment>
<gene>
    <name evidence="7" type="ORF">SAMN02745117_02456</name>
</gene>
<keyword evidence="5" id="KW-1134">Transmembrane beta strand</keyword>
<evidence type="ECO:0000313" key="8">
    <source>
        <dbReference type="Proteomes" id="UP000184327"/>
    </source>
</evidence>
<name>A0A1M5DTG7_9BURK</name>
<dbReference type="PANTHER" id="PTHR32552">
    <property type="entry name" value="FERRICHROME IRON RECEPTOR-RELATED"/>
    <property type="match status" value="1"/>
</dbReference>
<protein>
    <submittedName>
        <fullName evidence="7">Secretin and TonB N terminus short domain-containing protein</fullName>
    </submittedName>
</protein>
<evidence type="ECO:0000256" key="2">
    <source>
        <dbReference type="ARBA" id="ARBA00023136"/>
    </source>
</evidence>
<reference evidence="7 8" key="1">
    <citation type="submission" date="2016-11" db="EMBL/GenBank/DDBJ databases">
        <authorList>
            <person name="Jaros S."/>
            <person name="Januszkiewicz K."/>
            <person name="Wedrychowicz H."/>
        </authorList>
    </citation>
    <scope>NUCLEOTIDE SEQUENCE [LARGE SCALE GENOMIC DNA]</scope>
    <source>
        <strain evidence="7 8">DSM 16112</strain>
    </source>
</reference>
<dbReference type="Gene3D" id="2.170.130.10">
    <property type="entry name" value="TonB-dependent receptor, plug domain"/>
    <property type="match status" value="1"/>
</dbReference>
<feature type="domain" description="Secretin/TonB short N-terminal" evidence="6">
    <location>
        <begin position="98"/>
        <end position="149"/>
    </location>
</feature>
<dbReference type="Pfam" id="PF07660">
    <property type="entry name" value="STN"/>
    <property type="match status" value="1"/>
</dbReference>
<dbReference type="InterPro" id="IPR012910">
    <property type="entry name" value="Plug_dom"/>
</dbReference>
<keyword evidence="1 5" id="KW-0813">Transport</keyword>
<keyword evidence="8" id="KW-1185">Reference proteome</keyword>
<dbReference type="InterPro" id="IPR011662">
    <property type="entry name" value="Secretin/TonB_short_N"/>
</dbReference>
<dbReference type="GO" id="GO:0015344">
    <property type="term" value="F:siderophore uptake transmembrane transporter activity"/>
    <property type="evidence" value="ECO:0007669"/>
    <property type="project" value="TreeGrafter"/>
</dbReference>
<evidence type="ECO:0000313" key="7">
    <source>
        <dbReference type="EMBL" id="SHF70205.1"/>
    </source>
</evidence>
<dbReference type="SUPFAM" id="SSF56935">
    <property type="entry name" value="Porins"/>
    <property type="match status" value="1"/>
</dbReference>
<evidence type="ECO:0000256" key="5">
    <source>
        <dbReference type="PROSITE-ProRule" id="PRU01360"/>
    </source>
</evidence>
<dbReference type="OrthoDB" id="8732650at2"/>
<keyword evidence="4 5" id="KW-0998">Cell outer membrane</keyword>
<dbReference type="PANTHER" id="PTHR32552:SF82">
    <property type="entry name" value="FCUA PROTEIN"/>
    <property type="match status" value="1"/>
</dbReference>
<evidence type="ECO:0000256" key="1">
    <source>
        <dbReference type="ARBA" id="ARBA00022448"/>
    </source>
</evidence>
<proteinExistence type="inferred from homology"/>
<dbReference type="PROSITE" id="PS52016">
    <property type="entry name" value="TONB_DEPENDENT_REC_3"/>
    <property type="match status" value="1"/>
</dbReference>
<keyword evidence="5" id="KW-0812">Transmembrane</keyword>
<dbReference type="GO" id="GO:0009279">
    <property type="term" value="C:cell outer membrane"/>
    <property type="evidence" value="ECO:0007669"/>
    <property type="project" value="UniProtKB-SubCell"/>
</dbReference>
<evidence type="ECO:0000256" key="4">
    <source>
        <dbReference type="ARBA" id="ARBA00023237"/>
    </source>
</evidence>
<evidence type="ECO:0000256" key="3">
    <source>
        <dbReference type="ARBA" id="ARBA00023170"/>
    </source>
</evidence>
<dbReference type="InterPro" id="IPR037066">
    <property type="entry name" value="Plug_dom_sf"/>
</dbReference>
<dbReference type="Proteomes" id="UP000184327">
    <property type="component" value="Unassembled WGS sequence"/>
</dbReference>
<dbReference type="SMART" id="SM00965">
    <property type="entry name" value="STN"/>
    <property type="match status" value="1"/>
</dbReference>
<evidence type="ECO:0000259" key="6">
    <source>
        <dbReference type="SMART" id="SM00965"/>
    </source>
</evidence>
<comment type="subcellular location">
    <subcellularLocation>
        <location evidence="5">Cell outer membrane</location>
        <topology evidence="5">Multi-pass membrane protein</topology>
    </subcellularLocation>
</comment>
<organism evidence="7 8">
    <name type="scientific">Lampropedia hyalina DSM 16112</name>
    <dbReference type="NCBI Taxonomy" id="1122156"/>
    <lineage>
        <taxon>Bacteria</taxon>
        <taxon>Pseudomonadati</taxon>
        <taxon>Pseudomonadota</taxon>
        <taxon>Betaproteobacteria</taxon>
        <taxon>Burkholderiales</taxon>
        <taxon>Comamonadaceae</taxon>
        <taxon>Lampropedia</taxon>
    </lineage>
</organism>
<dbReference type="AlphaFoldDB" id="A0A1M5DTG7"/>
<keyword evidence="2 5" id="KW-0472">Membrane</keyword>
<dbReference type="RefSeq" id="WP_159435857.1">
    <property type="nucleotide sequence ID" value="NZ_FQUZ01000036.1"/>
</dbReference>
<accession>A0A1M5DTG7</accession>
<sequence>MGLRHQLPRHSIGRNFRSAPSDHICNSRSLDHPRAPAFRLNALVLAGTCVLTGLGGTLALAPQAVQAAEPAAAAGRDYAIPAGRLSDALAQFAAASGVALSFDPQALQGQQSTGLQGSYTVQQGFARLLDGTGWWVQPQQGNTYTLQNTPASSTRGTSEPGTLPEVVVMADATQPGYPAEAYVGGQVARGSRVGLLGNKDMLDTPFNVTSYTSELIHNQQAYSLADVMENNPAVQVVNGAARNTETFVMRGFPTGMSNVALNGVYGLVPVYRILPDYIDRVEVLNGPNALLGGMTKG</sequence>
<dbReference type="Pfam" id="PF07715">
    <property type="entry name" value="Plug"/>
    <property type="match status" value="1"/>
</dbReference>
<dbReference type="Gene3D" id="3.55.50.30">
    <property type="match status" value="1"/>
</dbReference>
<dbReference type="STRING" id="1122156.SAMN02745117_02456"/>
<keyword evidence="3" id="KW-0675">Receptor</keyword>
<dbReference type="EMBL" id="FQUZ01000036">
    <property type="protein sequence ID" value="SHF70205.1"/>
    <property type="molecule type" value="Genomic_DNA"/>
</dbReference>
<dbReference type="InterPro" id="IPR039426">
    <property type="entry name" value="TonB-dep_rcpt-like"/>
</dbReference>